<protein>
    <recommendedName>
        <fullName evidence="5">Glycoside hydrolase family 5 domain-containing protein</fullName>
    </recommendedName>
</protein>
<evidence type="ECO:0000256" key="1">
    <source>
        <dbReference type="ARBA" id="ARBA00005641"/>
    </source>
</evidence>
<feature type="domain" description="Glycoside hydrolase family 5" evidence="5">
    <location>
        <begin position="1"/>
        <end position="208"/>
    </location>
</feature>
<dbReference type="EMBL" id="DF973205">
    <property type="protein sequence ID" value="GAU19828.1"/>
    <property type="molecule type" value="Genomic_DNA"/>
</dbReference>
<dbReference type="OrthoDB" id="442731at2759"/>
<dbReference type="InterPro" id="IPR017853">
    <property type="entry name" value="GH"/>
</dbReference>
<dbReference type="Pfam" id="PF00150">
    <property type="entry name" value="Cellulase"/>
    <property type="match status" value="1"/>
</dbReference>
<reference evidence="7" key="1">
    <citation type="journal article" date="2017" name="Front. Plant Sci.">
        <title>Climate Clever Clovers: New Paradigm to Reduce the Environmental Footprint of Ruminants by Breeding Low Methanogenic Forages Utilizing Haplotype Variation.</title>
        <authorList>
            <person name="Kaur P."/>
            <person name="Appels R."/>
            <person name="Bayer P.E."/>
            <person name="Keeble-Gagnere G."/>
            <person name="Wang J."/>
            <person name="Hirakawa H."/>
            <person name="Shirasawa K."/>
            <person name="Vercoe P."/>
            <person name="Stefanova K."/>
            <person name="Durmic Z."/>
            <person name="Nichols P."/>
            <person name="Revell C."/>
            <person name="Isobe S.N."/>
            <person name="Edwards D."/>
            <person name="Erskine W."/>
        </authorList>
    </citation>
    <scope>NUCLEOTIDE SEQUENCE [LARGE SCALE GENOMIC DNA]</scope>
    <source>
        <strain evidence="7">cv. Daliak</strain>
    </source>
</reference>
<sequence length="316" mass="35613">MMVLVDNHVSDPKWCCDNNDGNGFFGDQFFDPKEWLEGLSNVANRVKAKPQVVAIGMRNELRGPNQEKDNWHKYMSQGATIVHKANPNILVFISGLNYDTDLSFLKTNPLNVSIGNKLVYEVHSYAWSIGSPNDWNEQPMNQKCANVMNNLNDKAGFLMSGSNPNPLVMTEFGMDMFDIDDKNQRFMSCMLAYLAGVDLDWALWAAQEFSQRFQLVQKKLLEPSSNSIKSYIIYHPLSGQCVKVNNNHELELGDCDGQTTNLHLSTLDGNGQNLCLQRESSTSPKIVTKKCICVDDNPTCLDDPQSQWFQLVTTNV</sequence>
<proteinExistence type="inferred from homology"/>
<organism evidence="6 7">
    <name type="scientific">Trifolium subterraneum</name>
    <name type="common">Subterranean clover</name>
    <dbReference type="NCBI Taxonomy" id="3900"/>
    <lineage>
        <taxon>Eukaryota</taxon>
        <taxon>Viridiplantae</taxon>
        <taxon>Streptophyta</taxon>
        <taxon>Embryophyta</taxon>
        <taxon>Tracheophyta</taxon>
        <taxon>Spermatophyta</taxon>
        <taxon>Magnoliopsida</taxon>
        <taxon>eudicotyledons</taxon>
        <taxon>Gunneridae</taxon>
        <taxon>Pentapetalae</taxon>
        <taxon>rosids</taxon>
        <taxon>fabids</taxon>
        <taxon>Fabales</taxon>
        <taxon>Fabaceae</taxon>
        <taxon>Papilionoideae</taxon>
        <taxon>50 kb inversion clade</taxon>
        <taxon>NPAAA clade</taxon>
        <taxon>Hologalegina</taxon>
        <taxon>IRL clade</taxon>
        <taxon>Trifolieae</taxon>
        <taxon>Trifolium</taxon>
    </lineage>
</organism>
<dbReference type="GO" id="GO:0000272">
    <property type="term" value="P:polysaccharide catabolic process"/>
    <property type="evidence" value="ECO:0007669"/>
    <property type="project" value="InterPro"/>
</dbReference>
<dbReference type="InterPro" id="IPR001547">
    <property type="entry name" value="Glyco_hydro_5"/>
</dbReference>
<evidence type="ECO:0000256" key="4">
    <source>
        <dbReference type="RuleBase" id="RU361153"/>
    </source>
</evidence>
<keyword evidence="2 4" id="KW-0378">Hydrolase</keyword>
<evidence type="ECO:0000256" key="3">
    <source>
        <dbReference type="ARBA" id="ARBA00023295"/>
    </source>
</evidence>
<evidence type="ECO:0000256" key="2">
    <source>
        <dbReference type="ARBA" id="ARBA00022801"/>
    </source>
</evidence>
<keyword evidence="3 4" id="KW-0326">Glycosidase</keyword>
<name>A0A2Z6MBP9_TRISU</name>
<accession>A0A2Z6MBP9</accession>
<dbReference type="SUPFAM" id="SSF51445">
    <property type="entry name" value="(Trans)glycosidases"/>
    <property type="match status" value="1"/>
</dbReference>
<evidence type="ECO:0000259" key="5">
    <source>
        <dbReference type="Pfam" id="PF00150"/>
    </source>
</evidence>
<dbReference type="Gene3D" id="3.20.20.80">
    <property type="entry name" value="Glycosidases"/>
    <property type="match status" value="1"/>
</dbReference>
<dbReference type="AlphaFoldDB" id="A0A2Z6MBP9"/>
<dbReference type="GO" id="GO:0004553">
    <property type="term" value="F:hydrolase activity, hydrolyzing O-glycosyl compounds"/>
    <property type="evidence" value="ECO:0007669"/>
    <property type="project" value="InterPro"/>
</dbReference>
<comment type="similarity">
    <text evidence="1 4">Belongs to the glycosyl hydrolase 5 (cellulase A) family.</text>
</comment>
<dbReference type="Proteomes" id="UP000242715">
    <property type="component" value="Unassembled WGS sequence"/>
</dbReference>
<evidence type="ECO:0000313" key="6">
    <source>
        <dbReference type="EMBL" id="GAU19828.1"/>
    </source>
</evidence>
<dbReference type="PANTHER" id="PTHR31263:SF46">
    <property type="entry name" value="HYDROLYZING O-GLYCOSYL COMPOUNDS HYDROLASE"/>
    <property type="match status" value="1"/>
</dbReference>
<keyword evidence="7" id="KW-1185">Reference proteome</keyword>
<gene>
    <name evidence="6" type="ORF">TSUD_170540</name>
</gene>
<evidence type="ECO:0000313" key="7">
    <source>
        <dbReference type="Proteomes" id="UP000242715"/>
    </source>
</evidence>
<dbReference type="PANTHER" id="PTHR31263">
    <property type="entry name" value="CELLULASE FAMILY PROTEIN (AFU_ORTHOLOGUE AFUA_5G14560)"/>
    <property type="match status" value="1"/>
</dbReference>